<evidence type="ECO:0000313" key="3">
    <source>
        <dbReference type="EMBL" id="NKX93947.1"/>
    </source>
</evidence>
<organism evidence="3 4">
    <name type="scientific">Sanguibacter hominis ATCC BAA-789</name>
    <dbReference type="NCBI Taxonomy" id="1312740"/>
    <lineage>
        <taxon>Bacteria</taxon>
        <taxon>Bacillati</taxon>
        <taxon>Actinomycetota</taxon>
        <taxon>Actinomycetes</taxon>
        <taxon>Micrococcales</taxon>
        <taxon>Sanguibacteraceae</taxon>
        <taxon>Sanguibacter</taxon>
    </lineage>
</organism>
<name>A0A9X5IQ95_9MICO</name>
<dbReference type="SMART" id="SM00894">
    <property type="entry name" value="Excalibur"/>
    <property type="match status" value="1"/>
</dbReference>
<proteinExistence type="predicted"/>
<feature type="region of interest" description="Disordered" evidence="1">
    <location>
        <begin position="1"/>
        <end position="23"/>
    </location>
</feature>
<dbReference type="Proteomes" id="UP000774283">
    <property type="component" value="Unassembled WGS sequence"/>
</dbReference>
<dbReference type="Pfam" id="PF05901">
    <property type="entry name" value="Excalibur"/>
    <property type="match status" value="1"/>
</dbReference>
<accession>A0A9X5IQ95</accession>
<gene>
    <name evidence="3" type="ORF">HF995_11820</name>
</gene>
<evidence type="ECO:0000259" key="2">
    <source>
        <dbReference type="SMART" id="SM00894"/>
    </source>
</evidence>
<dbReference type="InterPro" id="IPR008613">
    <property type="entry name" value="Excalibur_Ca-bd_domain"/>
</dbReference>
<keyword evidence="4" id="KW-1185">Reference proteome</keyword>
<sequence>MLATAATSAPLPAVPQASTQAVPSSASASVAGVLGASKKYANCTALNKKYPGGVAKSKKARNTKVVRGKKVPAASQYKPKVSAALYAANKTKDRDKDGIACER</sequence>
<evidence type="ECO:0000256" key="1">
    <source>
        <dbReference type="SAM" id="MobiDB-lite"/>
    </source>
</evidence>
<dbReference type="EMBL" id="JAAXOW010000004">
    <property type="protein sequence ID" value="NKX93947.1"/>
    <property type="molecule type" value="Genomic_DNA"/>
</dbReference>
<protein>
    <submittedName>
        <fullName evidence="3">Excalibur calcium-binding domain-containing protein</fullName>
    </submittedName>
</protein>
<dbReference type="AlphaFoldDB" id="A0A9X5IQ95"/>
<reference evidence="3 4" key="1">
    <citation type="submission" date="2020-04" db="EMBL/GenBank/DDBJ databases">
        <title>MicrobeNet Type strains.</title>
        <authorList>
            <person name="Nicholson A.C."/>
        </authorList>
    </citation>
    <scope>NUCLEOTIDE SEQUENCE [LARGE SCALE GENOMIC DNA]</scope>
    <source>
        <strain evidence="3 4">ATCC BAA-789</strain>
    </source>
</reference>
<feature type="domain" description="Excalibur calcium-binding" evidence="2">
    <location>
        <begin position="39"/>
        <end position="102"/>
    </location>
</feature>
<comment type="caution">
    <text evidence="3">The sequence shown here is derived from an EMBL/GenBank/DDBJ whole genome shotgun (WGS) entry which is preliminary data.</text>
</comment>
<evidence type="ECO:0000313" key="4">
    <source>
        <dbReference type="Proteomes" id="UP000774283"/>
    </source>
</evidence>